<evidence type="ECO:0000313" key="1">
    <source>
        <dbReference type="EMBL" id="GBO16991.1"/>
    </source>
</evidence>
<feature type="non-terminal residue" evidence="1">
    <location>
        <position position="58"/>
    </location>
</feature>
<proteinExistence type="predicted"/>
<evidence type="ECO:0000313" key="2">
    <source>
        <dbReference type="Proteomes" id="UP000499080"/>
    </source>
</evidence>
<gene>
    <name evidence="1" type="ORF">AVEN_53518_1</name>
</gene>
<name>A0A4Y2UXL1_ARAVE</name>
<protein>
    <submittedName>
        <fullName evidence="1">Uncharacterized protein</fullName>
    </submittedName>
</protein>
<reference evidence="1 2" key="1">
    <citation type="journal article" date="2019" name="Sci. Rep.">
        <title>Orb-weaving spider Araneus ventricosus genome elucidates the spidroin gene catalogue.</title>
        <authorList>
            <person name="Kono N."/>
            <person name="Nakamura H."/>
            <person name="Ohtoshi R."/>
            <person name="Moran D.A.P."/>
            <person name="Shinohara A."/>
            <person name="Yoshida Y."/>
            <person name="Fujiwara M."/>
            <person name="Mori M."/>
            <person name="Tomita M."/>
            <person name="Arakawa K."/>
        </authorList>
    </citation>
    <scope>NUCLEOTIDE SEQUENCE [LARGE SCALE GENOMIC DNA]</scope>
</reference>
<dbReference type="EMBL" id="BGPR01040806">
    <property type="protein sequence ID" value="GBO16991.1"/>
    <property type="molecule type" value="Genomic_DNA"/>
</dbReference>
<organism evidence="1 2">
    <name type="scientific">Araneus ventricosus</name>
    <name type="common">Orbweaver spider</name>
    <name type="synonym">Epeira ventricosa</name>
    <dbReference type="NCBI Taxonomy" id="182803"/>
    <lineage>
        <taxon>Eukaryota</taxon>
        <taxon>Metazoa</taxon>
        <taxon>Ecdysozoa</taxon>
        <taxon>Arthropoda</taxon>
        <taxon>Chelicerata</taxon>
        <taxon>Arachnida</taxon>
        <taxon>Araneae</taxon>
        <taxon>Araneomorphae</taxon>
        <taxon>Entelegynae</taxon>
        <taxon>Araneoidea</taxon>
        <taxon>Araneidae</taxon>
        <taxon>Araneus</taxon>
    </lineage>
</organism>
<accession>A0A4Y2UXL1</accession>
<dbReference type="Proteomes" id="UP000499080">
    <property type="component" value="Unassembled WGS sequence"/>
</dbReference>
<keyword evidence="2" id="KW-1185">Reference proteome</keyword>
<comment type="caution">
    <text evidence="1">The sequence shown here is derived from an EMBL/GenBank/DDBJ whole genome shotgun (WGS) entry which is preliminary data.</text>
</comment>
<sequence length="58" mass="6271">MAELVNDPKIVSPFLPSLLHFASVKVAIQLLNNFDIETLNTAFTEIKHGNSSSSKEGG</sequence>
<dbReference type="AlphaFoldDB" id="A0A4Y2UXL1"/>